<reference evidence="1 2" key="1">
    <citation type="journal article" date="2024" name="Nat. Commun.">
        <title>Phylogenomics reveals the evolutionary origins of lichenization in chlorophyte algae.</title>
        <authorList>
            <person name="Puginier C."/>
            <person name="Libourel C."/>
            <person name="Otte J."/>
            <person name="Skaloud P."/>
            <person name="Haon M."/>
            <person name="Grisel S."/>
            <person name="Petersen M."/>
            <person name="Berrin J.G."/>
            <person name="Delaux P.M."/>
            <person name="Dal Grande F."/>
            <person name="Keller J."/>
        </authorList>
    </citation>
    <scope>NUCLEOTIDE SEQUENCE [LARGE SCALE GENOMIC DNA]</scope>
    <source>
        <strain evidence="1 2">SAG 2145</strain>
    </source>
</reference>
<dbReference type="AlphaFoldDB" id="A0AAW1RPW8"/>
<protein>
    <submittedName>
        <fullName evidence="1">Uncharacterized protein</fullName>
    </submittedName>
</protein>
<evidence type="ECO:0000313" key="2">
    <source>
        <dbReference type="Proteomes" id="UP001438707"/>
    </source>
</evidence>
<accession>A0AAW1RPW8</accession>
<gene>
    <name evidence="1" type="ORF">WJX74_007318</name>
</gene>
<comment type="caution">
    <text evidence="1">The sequence shown here is derived from an EMBL/GenBank/DDBJ whole genome shotgun (WGS) entry which is preliminary data.</text>
</comment>
<sequence length="271" mass="30673">MQYAVVDSEPEVTAGCIDSAAALWPDVIGNLKDQELADVKAKMRTMRPVMNSTWEFLVAVRLLATDTDVTELQRNWSSACHQALKEWGTSERQVEEHSQKFRKQRVAGNEEAFIENNKLYSGVADAVAQCQYPWYVITSRAKDRTLKLLKGLLSQNWPEDTPRLYAGLSPPNERKIAAIRDIAQRPLVTENKACLHFVDDRFETVQAVLEARDLRGINLKVYLADWGYNTEDEREAAEKMSGLLTINLKQFAELMQWGMVMGVDDGCGDDN</sequence>
<dbReference type="EMBL" id="JALJOS010000008">
    <property type="protein sequence ID" value="KAK9835756.1"/>
    <property type="molecule type" value="Genomic_DNA"/>
</dbReference>
<name>A0AAW1RPW8_9CHLO</name>
<keyword evidence="2" id="KW-1185">Reference proteome</keyword>
<proteinExistence type="predicted"/>
<organism evidence="1 2">
    <name type="scientific">Apatococcus lobatus</name>
    <dbReference type="NCBI Taxonomy" id="904363"/>
    <lineage>
        <taxon>Eukaryota</taxon>
        <taxon>Viridiplantae</taxon>
        <taxon>Chlorophyta</taxon>
        <taxon>core chlorophytes</taxon>
        <taxon>Trebouxiophyceae</taxon>
        <taxon>Chlorellales</taxon>
        <taxon>Chlorellaceae</taxon>
        <taxon>Apatococcus</taxon>
    </lineage>
</organism>
<evidence type="ECO:0000313" key="1">
    <source>
        <dbReference type="EMBL" id="KAK9835756.1"/>
    </source>
</evidence>
<dbReference type="Proteomes" id="UP001438707">
    <property type="component" value="Unassembled WGS sequence"/>
</dbReference>